<name>A0A4Y7KNS6_PAPSO</name>
<gene>
    <name evidence="2" type="ORF">C5167_049300</name>
</gene>
<feature type="region of interest" description="Disordered" evidence="1">
    <location>
        <begin position="88"/>
        <end position="114"/>
    </location>
</feature>
<dbReference type="EMBL" id="CM010722">
    <property type="protein sequence ID" value="RZC73821.1"/>
    <property type="molecule type" value="Genomic_DNA"/>
</dbReference>
<protein>
    <submittedName>
        <fullName evidence="2">Uncharacterized protein</fullName>
    </submittedName>
</protein>
<proteinExistence type="predicted"/>
<accession>A0A4Y7KNS6</accession>
<reference evidence="2 3" key="1">
    <citation type="journal article" date="2018" name="Science">
        <title>The opium poppy genome and morphinan production.</title>
        <authorList>
            <person name="Guo L."/>
            <person name="Winzer T."/>
            <person name="Yang X."/>
            <person name="Li Y."/>
            <person name="Ning Z."/>
            <person name="He Z."/>
            <person name="Teodor R."/>
            <person name="Lu Y."/>
            <person name="Bowser T.A."/>
            <person name="Graham I.A."/>
            <person name="Ye K."/>
        </authorList>
    </citation>
    <scope>NUCLEOTIDE SEQUENCE [LARGE SCALE GENOMIC DNA]</scope>
    <source>
        <strain evidence="3">cv. HN1</strain>
        <tissue evidence="2">Leaves</tissue>
    </source>
</reference>
<keyword evidence="3" id="KW-1185">Reference proteome</keyword>
<dbReference type="OMA" id="CFQITEA"/>
<feature type="region of interest" description="Disordered" evidence="1">
    <location>
        <begin position="1"/>
        <end position="20"/>
    </location>
</feature>
<sequence length="114" mass="13166">MESDDEWITEKDNASLQTNPTWMDMHDCFQITEAQANKKKRKRGPRNLSTMKLAQGKGNNKGKEAILVEENEIEEVEEDEIEEEAYVEEMSEAEIEAESDNEWFSDDGYDVGDQ</sequence>
<organism evidence="2 3">
    <name type="scientific">Papaver somniferum</name>
    <name type="common">Opium poppy</name>
    <dbReference type="NCBI Taxonomy" id="3469"/>
    <lineage>
        <taxon>Eukaryota</taxon>
        <taxon>Viridiplantae</taxon>
        <taxon>Streptophyta</taxon>
        <taxon>Embryophyta</taxon>
        <taxon>Tracheophyta</taxon>
        <taxon>Spermatophyta</taxon>
        <taxon>Magnoliopsida</taxon>
        <taxon>Ranunculales</taxon>
        <taxon>Papaveraceae</taxon>
        <taxon>Papaveroideae</taxon>
        <taxon>Papaver</taxon>
    </lineage>
</organism>
<evidence type="ECO:0000313" key="3">
    <source>
        <dbReference type="Proteomes" id="UP000316621"/>
    </source>
</evidence>
<evidence type="ECO:0000256" key="1">
    <source>
        <dbReference type="SAM" id="MobiDB-lite"/>
    </source>
</evidence>
<dbReference type="Proteomes" id="UP000316621">
    <property type="component" value="Chromosome 8"/>
</dbReference>
<feature type="region of interest" description="Disordered" evidence="1">
    <location>
        <begin position="35"/>
        <end position="63"/>
    </location>
</feature>
<dbReference type="AlphaFoldDB" id="A0A4Y7KNS6"/>
<evidence type="ECO:0000313" key="2">
    <source>
        <dbReference type="EMBL" id="RZC73821.1"/>
    </source>
</evidence>
<dbReference type="Gramene" id="RZC73821">
    <property type="protein sequence ID" value="RZC73821"/>
    <property type="gene ID" value="C5167_049300"/>
</dbReference>